<protein>
    <recommendedName>
        <fullName evidence="5">FAD-binding domain-containing protein</fullName>
    </recommendedName>
</protein>
<dbReference type="PANTHER" id="PTHR46972:SF1">
    <property type="entry name" value="FAD DEPENDENT OXIDOREDUCTASE DOMAIN-CONTAINING PROTEIN"/>
    <property type="match status" value="1"/>
</dbReference>
<proteinExistence type="predicted"/>
<comment type="caution">
    <text evidence="6">The sequence shown here is derived from an EMBL/GenBank/DDBJ whole genome shotgun (WGS) entry which is preliminary data.</text>
</comment>
<evidence type="ECO:0000256" key="4">
    <source>
        <dbReference type="ARBA" id="ARBA00023033"/>
    </source>
</evidence>
<dbReference type="Gene3D" id="3.50.50.60">
    <property type="entry name" value="FAD/NAD(P)-binding domain"/>
    <property type="match status" value="1"/>
</dbReference>
<evidence type="ECO:0000259" key="5">
    <source>
        <dbReference type="Pfam" id="PF01494"/>
    </source>
</evidence>
<reference evidence="6" key="1">
    <citation type="submission" date="2021-07" db="EMBL/GenBank/DDBJ databases">
        <authorList>
            <person name="Branca A.L. A."/>
        </authorList>
    </citation>
    <scope>NUCLEOTIDE SEQUENCE</scope>
</reference>
<dbReference type="GO" id="GO:0004497">
    <property type="term" value="F:monooxygenase activity"/>
    <property type="evidence" value="ECO:0007669"/>
    <property type="project" value="UniProtKB-KW"/>
</dbReference>
<dbReference type="GO" id="GO:0071949">
    <property type="term" value="F:FAD binding"/>
    <property type="evidence" value="ECO:0007669"/>
    <property type="project" value="InterPro"/>
</dbReference>
<dbReference type="PRINTS" id="PR00420">
    <property type="entry name" value="RNGMNOXGNASE"/>
</dbReference>
<feature type="domain" description="FAD-binding" evidence="5">
    <location>
        <begin position="9"/>
        <end position="175"/>
    </location>
</feature>
<dbReference type="OrthoDB" id="655030at2759"/>
<evidence type="ECO:0000313" key="6">
    <source>
        <dbReference type="EMBL" id="CAG8335354.1"/>
    </source>
</evidence>
<keyword evidence="1" id="KW-0285">Flavoprotein</keyword>
<sequence>MSHSKLDPIAIVGGGPCGLTFARLLETAGIDYVVFEREASSKPTSRFQGGTLDLHLETGQEALRRAGLSAEFETLARRDAMTMTVQDSQGNHRTTFGETRDAPEIDRLQLRQMLLDSIPARCIRWGKTLCSVENDTKKPSSASNWVLRFTDDTTESGFGLIVGADGAWSKLRQIITPAKPQYSGKIFIEGRLSLDNPKYNAAFEMVGAGNSMATGAKQTLVVQQMADRSYRVYMGLVAPEDIARPGGEVDVTDMGKARAAMLAPGGHFDNWKPELRAFVEAAEGPWRAWPLYRMNPDFFLPVTGSESHDSGRWVSAPGVTLLGDAAHISIPNGEGVNHAMYDALVLFESITKELHGEKAALESDETGQAALGRAVVAYEAEMLPRARESVLRSIEDEGMFWGEDAAFRLVQMFNEAAKRGNPDM</sequence>
<organism evidence="6 7">
    <name type="scientific">Penicillium salamii</name>
    <dbReference type="NCBI Taxonomy" id="1612424"/>
    <lineage>
        <taxon>Eukaryota</taxon>
        <taxon>Fungi</taxon>
        <taxon>Dikarya</taxon>
        <taxon>Ascomycota</taxon>
        <taxon>Pezizomycotina</taxon>
        <taxon>Eurotiomycetes</taxon>
        <taxon>Eurotiomycetidae</taxon>
        <taxon>Eurotiales</taxon>
        <taxon>Aspergillaceae</taxon>
        <taxon>Penicillium</taxon>
    </lineage>
</organism>
<keyword evidence="4" id="KW-0503">Monooxygenase</keyword>
<dbReference type="SUPFAM" id="SSF51905">
    <property type="entry name" value="FAD/NAD(P)-binding domain"/>
    <property type="match status" value="1"/>
</dbReference>
<evidence type="ECO:0000256" key="1">
    <source>
        <dbReference type="ARBA" id="ARBA00022630"/>
    </source>
</evidence>
<dbReference type="InterPro" id="IPR002938">
    <property type="entry name" value="FAD-bd"/>
</dbReference>
<evidence type="ECO:0000256" key="2">
    <source>
        <dbReference type="ARBA" id="ARBA00022827"/>
    </source>
</evidence>
<dbReference type="InterPro" id="IPR036188">
    <property type="entry name" value="FAD/NAD-bd_sf"/>
</dbReference>
<dbReference type="Pfam" id="PF01494">
    <property type="entry name" value="FAD_binding_3"/>
    <property type="match status" value="2"/>
</dbReference>
<dbReference type="Proteomes" id="UP001152646">
    <property type="component" value="Unassembled WGS sequence"/>
</dbReference>
<name>A0A9W4NCN9_9EURO</name>
<evidence type="ECO:0000256" key="3">
    <source>
        <dbReference type="ARBA" id="ARBA00023002"/>
    </source>
</evidence>
<evidence type="ECO:0000313" key="7">
    <source>
        <dbReference type="Proteomes" id="UP001152646"/>
    </source>
</evidence>
<accession>A0A9W4NCN9</accession>
<dbReference type="AlphaFoldDB" id="A0A9W4NCN9"/>
<keyword evidence="3" id="KW-0560">Oxidoreductase</keyword>
<feature type="domain" description="FAD-binding" evidence="5">
    <location>
        <begin position="319"/>
        <end position="365"/>
    </location>
</feature>
<gene>
    <name evidence="6" type="ORF">PSALAMII_LOCUS2755</name>
</gene>
<keyword evidence="2" id="KW-0274">FAD</keyword>
<dbReference type="EMBL" id="CAJVPA010000110">
    <property type="protein sequence ID" value="CAG8335354.1"/>
    <property type="molecule type" value="Genomic_DNA"/>
</dbReference>
<dbReference type="PANTHER" id="PTHR46972">
    <property type="entry name" value="MONOOXYGENASE ASQM-RELATED"/>
    <property type="match status" value="1"/>
</dbReference>